<evidence type="ECO:0000313" key="2">
    <source>
        <dbReference type="EMBL" id="GGI51790.1"/>
    </source>
</evidence>
<organism evidence="2 3">
    <name type="scientific">Mucilaginibacter galii</name>
    <dbReference type="NCBI Taxonomy" id="2005073"/>
    <lineage>
        <taxon>Bacteria</taxon>
        <taxon>Pseudomonadati</taxon>
        <taxon>Bacteroidota</taxon>
        <taxon>Sphingobacteriia</taxon>
        <taxon>Sphingobacteriales</taxon>
        <taxon>Sphingobacteriaceae</taxon>
        <taxon>Mucilaginibacter</taxon>
    </lineage>
</organism>
<accession>A0A917J9W5</accession>
<feature type="compositionally biased region" description="Basic residues" evidence="1">
    <location>
        <begin position="583"/>
        <end position="594"/>
    </location>
</feature>
<comment type="caution">
    <text evidence="2">The sequence shown here is derived from an EMBL/GenBank/DDBJ whole genome shotgun (WGS) entry which is preliminary data.</text>
</comment>
<protein>
    <recommendedName>
        <fullName evidence="4">DUF748 domain-containing protein</fullName>
    </recommendedName>
</protein>
<dbReference type="EMBL" id="BMDO01000009">
    <property type="protein sequence ID" value="GGI51790.1"/>
    <property type="molecule type" value="Genomic_DNA"/>
</dbReference>
<keyword evidence="3" id="KW-1185">Reference proteome</keyword>
<feature type="region of interest" description="Disordered" evidence="1">
    <location>
        <begin position="569"/>
        <end position="594"/>
    </location>
</feature>
<reference evidence="2" key="2">
    <citation type="submission" date="2020-09" db="EMBL/GenBank/DDBJ databases">
        <authorList>
            <person name="Sun Q."/>
            <person name="Sedlacek I."/>
        </authorList>
    </citation>
    <scope>NUCLEOTIDE SEQUENCE</scope>
    <source>
        <strain evidence="2">CCM 8711</strain>
    </source>
</reference>
<dbReference type="RefSeq" id="WP_188417905.1">
    <property type="nucleotide sequence ID" value="NZ_BMDO01000009.1"/>
</dbReference>
<dbReference type="AlphaFoldDB" id="A0A917J9W5"/>
<dbReference type="Proteomes" id="UP000662074">
    <property type="component" value="Unassembled WGS sequence"/>
</dbReference>
<name>A0A917J9W5_9SPHI</name>
<reference evidence="2" key="1">
    <citation type="journal article" date="2014" name="Int. J. Syst. Evol. Microbiol.">
        <title>Complete genome sequence of Corynebacterium casei LMG S-19264T (=DSM 44701T), isolated from a smear-ripened cheese.</title>
        <authorList>
            <consortium name="US DOE Joint Genome Institute (JGI-PGF)"/>
            <person name="Walter F."/>
            <person name="Albersmeier A."/>
            <person name="Kalinowski J."/>
            <person name="Ruckert C."/>
        </authorList>
    </citation>
    <scope>NUCLEOTIDE SEQUENCE</scope>
    <source>
        <strain evidence="2">CCM 8711</strain>
    </source>
</reference>
<evidence type="ECO:0000313" key="3">
    <source>
        <dbReference type="Proteomes" id="UP000662074"/>
    </source>
</evidence>
<feature type="compositionally biased region" description="Basic and acidic residues" evidence="1">
    <location>
        <begin position="569"/>
        <end position="582"/>
    </location>
</feature>
<proteinExistence type="predicted"/>
<sequence length="594" mass="68254">MTSKFLKHKWQKVLAAVLLVFLLLITVVAYFINRHWSPILADRVRNAVLASSDSLYHANFTDAELHIVQSKLVIHNLTLTPNQAVYKRLLKLGIAPNNLFTIKVKRLVFKNIHPLKLYYDRKLDIGQIVLSAPELQISYALNHKRDTIVGSRLNAWQRIKGMLKSVHVKEVMLNDVKFTYKDYSGNELNISELKEMNLSGKELLIDSTTQKDSSRFYYFKDIQAEINNFSRPSDNGLYEYKIKLLQYSTLTSQLKAFGVGLIPKPDSVFIKRGIRTWFHFDTDTLQLNGFDFKTYNKYRLLHASKLMIKRGNFTAFANPAGKARKGNRLLTFPNVAIHQLKNDVTLDTVQLNRIHITYKGYGKKSHRQGMVSYNNTNGYIYNITNNAAALQKNNLTHIKLSSYLMDSGPLQVEFTFNLTDSARSYSYKGSIGPMDMGKLNKAVMPFALVKLTSGELDKLTFDIKADRTVSKGNVTLLYHDLKIHVLKMDTVQDMYRHRGMASLFANALIVKRNNPDTPGGTPRSYNVTYVREPDTAFFKTVWKTLAKGIKASAGYDEAMEKEVKRHIAQRRADKLARTEKRELRNRRRSIHRRR</sequence>
<evidence type="ECO:0008006" key="4">
    <source>
        <dbReference type="Google" id="ProtNLM"/>
    </source>
</evidence>
<gene>
    <name evidence="2" type="ORF">GCM10011425_30020</name>
</gene>
<evidence type="ECO:0000256" key="1">
    <source>
        <dbReference type="SAM" id="MobiDB-lite"/>
    </source>
</evidence>